<dbReference type="RefSeq" id="WP_340330989.1">
    <property type="nucleotide sequence ID" value="NZ_JAZHOF010000007.1"/>
</dbReference>
<proteinExistence type="inferred from homology"/>
<gene>
    <name evidence="4" type="ORF">V3328_17510</name>
</gene>
<evidence type="ECO:0000256" key="1">
    <source>
        <dbReference type="ARBA" id="ARBA00038473"/>
    </source>
</evidence>
<dbReference type="Pfam" id="PF00144">
    <property type="entry name" value="Beta-lactamase"/>
    <property type="match status" value="1"/>
</dbReference>
<organism evidence="4 5">
    <name type="scientific">Microbaculum marinum</name>
    <dbReference type="NCBI Taxonomy" id="1764581"/>
    <lineage>
        <taxon>Bacteria</taxon>
        <taxon>Pseudomonadati</taxon>
        <taxon>Pseudomonadota</taxon>
        <taxon>Alphaproteobacteria</taxon>
        <taxon>Hyphomicrobiales</taxon>
        <taxon>Tepidamorphaceae</taxon>
        <taxon>Microbaculum</taxon>
    </lineage>
</organism>
<dbReference type="Gene3D" id="3.40.710.10">
    <property type="entry name" value="DD-peptidase/beta-lactamase superfamily"/>
    <property type="match status" value="2"/>
</dbReference>
<evidence type="ECO:0000313" key="5">
    <source>
        <dbReference type="Proteomes" id="UP001378188"/>
    </source>
</evidence>
<accession>A0AAW9RSH5</accession>
<dbReference type="SUPFAM" id="SSF56601">
    <property type="entry name" value="beta-lactamase/transpeptidase-like"/>
    <property type="match status" value="1"/>
</dbReference>
<keyword evidence="5" id="KW-1185">Reference proteome</keyword>
<evidence type="ECO:0000259" key="3">
    <source>
        <dbReference type="Pfam" id="PF00144"/>
    </source>
</evidence>
<dbReference type="InterPro" id="IPR001466">
    <property type="entry name" value="Beta-lactam-related"/>
</dbReference>
<protein>
    <submittedName>
        <fullName evidence="4">Serine hydrolase</fullName>
    </submittedName>
</protein>
<dbReference type="GO" id="GO:0016787">
    <property type="term" value="F:hydrolase activity"/>
    <property type="evidence" value="ECO:0007669"/>
    <property type="project" value="UniProtKB-KW"/>
</dbReference>
<dbReference type="Proteomes" id="UP001378188">
    <property type="component" value="Unassembled WGS sequence"/>
</dbReference>
<sequence length="575" mass="60611">MNRRLLAVLLSIPLVISIAQAAGATSLQRIARTYAKPAVTSGEAVGVGVVILKKGREPRIFTYGKAIVGTPDQPAVPFAADTLFEIGSVTKVFTTNLFAQYIAEGRIEFGQKLASFQAQLGDLRPKMSRVTLKELGDFTGGIIDIPHVCQNGSNPTCLPSERPPIREYTGRDFASYFANTVPMNYQPTKLKPPQPPERTRLPAPYFYSDFGIGLLGLLIASDGGRLTNRDFWAWYAQIESNLLEPLGMADTYLFVPTSKLGQRALGYDQALGRAEIVNGSVQQIVLLARGSAYASTPKVRIIGGGGTGAKAIAILDDHAVSGLAVQDGGSGYVEAARIQFTNGGSSTEADAVPVVRNGKLIGVTVFNGGAGYTRTPDVTIVGGRIGGTNATARAYVVDGRVVFVGVVEPGSGYVDPIRVVVEPGAGVSNVVPVWAPAGALKTSLSDMGKFARSAMRHQFGHENSDIDRAFRFAQKPYACTGPDPSLASCAPGQERSGLAWAVAPADPETQRPAIVSKNGGLTGFTTQMDLMPAERLGVVVFSNSAGHFISDGSTTGVAPRVAGQILNALYYGTAN</sequence>
<reference evidence="4 5" key="1">
    <citation type="submission" date="2024-02" db="EMBL/GenBank/DDBJ databases">
        <title>Genome analysis and characterization of Microbaculum marinisediminis sp. nov., isolated from marine sediment.</title>
        <authorList>
            <person name="Du Z.-J."/>
            <person name="Ye Y.-Q."/>
            <person name="Zhang Z.-R."/>
            <person name="Yuan S.-M."/>
            <person name="Zhang X.-Y."/>
        </authorList>
    </citation>
    <scope>NUCLEOTIDE SEQUENCE [LARGE SCALE GENOMIC DNA]</scope>
    <source>
        <strain evidence="4 5">SDUM1044001</strain>
    </source>
</reference>
<dbReference type="InterPro" id="IPR012338">
    <property type="entry name" value="Beta-lactam/transpept-like"/>
</dbReference>
<feature type="signal peptide" evidence="2">
    <location>
        <begin position="1"/>
        <end position="21"/>
    </location>
</feature>
<feature type="domain" description="Beta-lactamase-related" evidence="3">
    <location>
        <begin position="35"/>
        <end position="546"/>
    </location>
</feature>
<dbReference type="PANTHER" id="PTHR22935:SF95">
    <property type="entry name" value="BETA-LACTAMASE-LIKE 1-RELATED"/>
    <property type="match status" value="1"/>
</dbReference>
<keyword evidence="2" id="KW-0732">Signal</keyword>
<name>A0AAW9RSH5_9HYPH</name>
<dbReference type="PANTHER" id="PTHR22935">
    <property type="entry name" value="PENICILLIN-BINDING PROTEIN"/>
    <property type="match status" value="1"/>
</dbReference>
<comment type="similarity">
    <text evidence="1">Belongs to the beta-lactamase family.</text>
</comment>
<dbReference type="EMBL" id="JAZHOF010000007">
    <property type="protein sequence ID" value="MEJ8573293.1"/>
    <property type="molecule type" value="Genomic_DNA"/>
</dbReference>
<evidence type="ECO:0000313" key="4">
    <source>
        <dbReference type="EMBL" id="MEJ8573293.1"/>
    </source>
</evidence>
<comment type="caution">
    <text evidence="4">The sequence shown here is derived from an EMBL/GenBank/DDBJ whole genome shotgun (WGS) entry which is preliminary data.</text>
</comment>
<dbReference type="AlphaFoldDB" id="A0AAW9RSH5"/>
<dbReference type="InterPro" id="IPR051478">
    <property type="entry name" value="Beta-lactamase-like_AB/R"/>
</dbReference>
<keyword evidence="4" id="KW-0378">Hydrolase</keyword>
<evidence type="ECO:0000256" key="2">
    <source>
        <dbReference type="SAM" id="SignalP"/>
    </source>
</evidence>
<feature type="chain" id="PRO_5043734860" evidence="2">
    <location>
        <begin position="22"/>
        <end position="575"/>
    </location>
</feature>